<dbReference type="AlphaFoldDB" id="A0A540K9W0"/>
<keyword evidence="3" id="KW-1185">Reference proteome</keyword>
<evidence type="ECO:0000313" key="3">
    <source>
        <dbReference type="Proteomes" id="UP000315295"/>
    </source>
</evidence>
<comment type="caution">
    <text evidence="2">The sequence shown here is derived from an EMBL/GenBank/DDBJ whole genome shotgun (WGS) entry which is preliminary data.</text>
</comment>
<dbReference type="Proteomes" id="UP000315295">
    <property type="component" value="Unassembled WGS sequence"/>
</dbReference>
<organism evidence="2 3">
    <name type="scientific">Malus baccata</name>
    <name type="common">Siberian crab apple</name>
    <name type="synonym">Pyrus baccata</name>
    <dbReference type="NCBI Taxonomy" id="106549"/>
    <lineage>
        <taxon>Eukaryota</taxon>
        <taxon>Viridiplantae</taxon>
        <taxon>Streptophyta</taxon>
        <taxon>Embryophyta</taxon>
        <taxon>Tracheophyta</taxon>
        <taxon>Spermatophyta</taxon>
        <taxon>Magnoliopsida</taxon>
        <taxon>eudicotyledons</taxon>
        <taxon>Gunneridae</taxon>
        <taxon>Pentapetalae</taxon>
        <taxon>rosids</taxon>
        <taxon>fabids</taxon>
        <taxon>Rosales</taxon>
        <taxon>Rosaceae</taxon>
        <taxon>Amygdaloideae</taxon>
        <taxon>Maleae</taxon>
        <taxon>Malus</taxon>
    </lineage>
</organism>
<accession>A0A540K9W0</accession>
<evidence type="ECO:0000313" key="2">
    <source>
        <dbReference type="EMBL" id="TQD71018.1"/>
    </source>
</evidence>
<reference evidence="2 3" key="1">
    <citation type="journal article" date="2019" name="G3 (Bethesda)">
        <title>Sequencing of a Wild Apple (Malus baccata) Genome Unravels the Differences Between Cultivated and Wild Apple Species Regarding Disease Resistance and Cold Tolerance.</title>
        <authorList>
            <person name="Chen X."/>
        </authorList>
    </citation>
    <scope>NUCLEOTIDE SEQUENCE [LARGE SCALE GENOMIC DNA]</scope>
    <source>
        <strain evidence="3">cv. Shandingzi</strain>
        <tissue evidence="2">Leaves</tissue>
    </source>
</reference>
<gene>
    <name evidence="2" type="ORF">C1H46_043444</name>
</gene>
<feature type="region of interest" description="Disordered" evidence="1">
    <location>
        <begin position="33"/>
        <end position="52"/>
    </location>
</feature>
<proteinExistence type="predicted"/>
<evidence type="ECO:0000256" key="1">
    <source>
        <dbReference type="SAM" id="MobiDB-lite"/>
    </source>
</evidence>
<sequence>MAALKEKQLPKDSRISGFPWIIKQTHFQQEQLEIGPSVQSSKLGSTGNLERASKHEDEAQICYTHTSLLQMPTAEHNDSRNCWRTGEGRILSGTLKCIPFCPQPTMLQAASSKKRVVFVGLE</sequence>
<name>A0A540K9W0_MALBA</name>
<protein>
    <submittedName>
        <fullName evidence="2">Uncharacterized protein</fullName>
    </submittedName>
</protein>
<feature type="compositionally biased region" description="Polar residues" evidence="1">
    <location>
        <begin position="33"/>
        <end position="48"/>
    </location>
</feature>
<dbReference type="EMBL" id="VIEB01001633">
    <property type="protein sequence ID" value="TQD71018.1"/>
    <property type="molecule type" value="Genomic_DNA"/>
</dbReference>